<feature type="domain" description="Reverse transcriptase" evidence="1">
    <location>
        <begin position="1"/>
        <end position="70"/>
    </location>
</feature>
<evidence type="ECO:0000259" key="1">
    <source>
        <dbReference type="Pfam" id="PF00078"/>
    </source>
</evidence>
<proteinExistence type="predicted"/>
<dbReference type="Gene3D" id="3.30.70.270">
    <property type="match status" value="1"/>
</dbReference>
<protein>
    <recommendedName>
        <fullName evidence="1">Reverse transcriptase domain-containing protein</fullName>
    </recommendedName>
</protein>
<dbReference type="InterPro" id="IPR000477">
    <property type="entry name" value="RT_dom"/>
</dbReference>
<evidence type="ECO:0000313" key="2">
    <source>
        <dbReference type="EMBL" id="KZS02331.1"/>
    </source>
</evidence>
<dbReference type="Proteomes" id="UP000076858">
    <property type="component" value="Unassembled WGS sequence"/>
</dbReference>
<dbReference type="GO" id="GO:0071897">
    <property type="term" value="P:DNA biosynthetic process"/>
    <property type="evidence" value="ECO:0007669"/>
    <property type="project" value="UniProtKB-ARBA"/>
</dbReference>
<comment type="caution">
    <text evidence="2">The sequence shown here is derived from an EMBL/GenBank/DDBJ whole genome shotgun (WGS) entry which is preliminary data.</text>
</comment>
<dbReference type="EMBL" id="LRGB01004661">
    <property type="protein sequence ID" value="KZS02331.1"/>
    <property type="molecule type" value="Genomic_DNA"/>
</dbReference>
<evidence type="ECO:0000313" key="3">
    <source>
        <dbReference type="Proteomes" id="UP000076858"/>
    </source>
</evidence>
<dbReference type="InterPro" id="IPR043128">
    <property type="entry name" value="Rev_trsase/Diguanyl_cyclase"/>
</dbReference>
<reference evidence="2 3" key="1">
    <citation type="submission" date="2016-03" db="EMBL/GenBank/DDBJ databases">
        <title>EvidentialGene: Evidence-directed Construction of Genes on Genomes.</title>
        <authorList>
            <person name="Gilbert D.G."/>
            <person name="Choi J.-H."/>
            <person name="Mockaitis K."/>
            <person name="Colbourne J."/>
            <person name="Pfrender M."/>
        </authorList>
    </citation>
    <scope>NUCLEOTIDE SEQUENCE [LARGE SCALE GENOMIC DNA]</scope>
    <source>
        <strain evidence="2 3">Xinb3</strain>
        <tissue evidence="2">Complete organism</tissue>
    </source>
</reference>
<feature type="non-terminal residue" evidence="2">
    <location>
        <position position="71"/>
    </location>
</feature>
<organism evidence="2 3">
    <name type="scientific">Daphnia magna</name>
    <dbReference type="NCBI Taxonomy" id="35525"/>
    <lineage>
        <taxon>Eukaryota</taxon>
        <taxon>Metazoa</taxon>
        <taxon>Ecdysozoa</taxon>
        <taxon>Arthropoda</taxon>
        <taxon>Crustacea</taxon>
        <taxon>Branchiopoda</taxon>
        <taxon>Diplostraca</taxon>
        <taxon>Cladocera</taxon>
        <taxon>Anomopoda</taxon>
        <taxon>Daphniidae</taxon>
        <taxon>Daphnia</taxon>
    </lineage>
</organism>
<dbReference type="InterPro" id="IPR043502">
    <property type="entry name" value="DNA/RNA_pol_sf"/>
</dbReference>
<dbReference type="PANTHER" id="PTHR24559">
    <property type="entry name" value="TRANSPOSON TY3-I GAG-POL POLYPROTEIN"/>
    <property type="match status" value="1"/>
</dbReference>
<accession>A0A162C920</accession>
<name>A0A162C920_9CRUS</name>
<dbReference type="SUPFAM" id="SSF56672">
    <property type="entry name" value="DNA/RNA polymerases"/>
    <property type="match status" value="1"/>
</dbReference>
<dbReference type="InterPro" id="IPR053134">
    <property type="entry name" value="RNA-dir_DNA_polymerase"/>
</dbReference>
<sequence length="71" mass="8033">MPFGLCSAPSTFQRLMDMVLAGLKWTDCLVYMDDVVIFGKDAKEHLERLGKVLSCFRKANLKLKMEKCGFG</sequence>
<dbReference type="PANTHER" id="PTHR24559:SF444">
    <property type="entry name" value="REVERSE TRANSCRIPTASE DOMAIN-CONTAINING PROTEIN"/>
    <property type="match status" value="1"/>
</dbReference>
<gene>
    <name evidence="2" type="ORF">APZ42_000676</name>
</gene>
<dbReference type="CDD" id="cd01647">
    <property type="entry name" value="RT_LTR"/>
    <property type="match status" value="1"/>
</dbReference>
<dbReference type="FunFam" id="3.30.70.270:FF:000003">
    <property type="entry name" value="Transposon Ty3-G Gag-Pol polyprotein"/>
    <property type="match status" value="1"/>
</dbReference>
<keyword evidence="3" id="KW-1185">Reference proteome</keyword>
<dbReference type="AlphaFoldDB" id="A0A162C920"/>
<dbReference type="STRING" id="35525.A0A162C920"/>
<dbReference type="Pfam" id="PF00078">
    <property type="entry name" value="RVT_1"/>
    <property type="match status" value="1"/>
</dbReference>